<dbReference type="InterPro" id="IPR029035">
    <property type="entry name" value="DHS-like_NAD/FAD-binding_dom"/>
</dbReference>
<dbReference type="InterPro" id="IPR012000">
    <property type="entry name" value="Thiamin_PyroP_enz_cen_dom"/>
</dbReference>
<comment type="caution">
    <text evidence="7">The sequence shown here is derived from an EMBL/GenBank/DDBJ whole genome shotgun (WGS) entry which is preliminary data.</text>
</comment>
<protein>
    <submittedName>
        <fullName evidence="7">Thiamine pyrophosphate-binding protein</fullName>
    </submittedName>
</protein>
<dbReference type="SUPFAM" id="SSF52467">
    <property type="entry name" value="DHS-like NAD/FAD-binding domain"/>
    <property type="match status" value="1"/>
</dbReference>
<evidence type="ECO:0000256" key="3">
    <source>
        <dbReference type="RuleBase" id="RU362132"/>
    </source>
</evidence>
<evidence type="ECO:0000256" key="2">
    <source>
        <dbReference type="ARBA" id="ARBA00023052"/>
    </source>
</evidence>
<dbReference type="Gene3D" id="3.40.50.1220">
    <property type="entry name" value="TPP-binding domain"/>
    <property type="match status" value="1"/>
</dbReference>
<dbReference type="Gene3D" id="3.40.50.970">
    <property type="match status" value="2"/>
</dbReference>
<dbReference type="EMBL" id="BAAAQN010000045">
    <property type="protein sequence ID" value="GAA2048253.1"/>
    <property type="molecule type" value="Genomic_DNA"/>
</dbReference>
<accession>A0ABN2V124</accession>
<organism evidence="7 8">
    <name type="scientific">Catenulispora yoronensis</name>
    <dbReference type="NCBI Taxonomy" id="450799"/>
    <lineage>
        <taxon>Bacteria</taxon>
        <taxon>Bacillati</taxon>
        <taxon>Actinomycetota</taxon>
        <taxon>Actinomycetes</taxon>
        <taxon>Catenulisporales</taxon>
        <taxon>Catenulisporaceae</taxon>
        <taxon>Catenulispora</taxon>
    </lineage>
</organism>
<comment type="similarity">
    <text evidence="1 3">Belongs to the TPP enzyme family.</text>
</comment>
<dbReference type="RefSeq" id="WP_344669243.1">
    <property type="nucleotide sequence ID" value="NZ_BAAAQN010000045.1"/>
</dbReference>
<evidence type="ECO:0000259" key="5">
    <source>
        <dbReference type="Pfam" id="PF02775"/>
    </source>
</evidence>
<dbReference type="InterPro" id="IPR011766">
    <property type="entry name" value="TPP_enzyme_TPP-bd"/>
</dbReference>
<evidence type="ECO:0000313" key="7">
    <source>
        <dbReference type="EMBL" id="GAA2048253.1"/>
    </source>
</evidence>
<evidence type="ECO:0000259" key="4">
    <source>
        <dbReference type="Pfam" id="PF00205"/>
    </source>
</evidence>
<dbReference type="PROSITE" id="PS00187">
    <property type="entry name" value="TPP_ENZYMES"/>
    <property type="match status" value="1"/>
</dbReference>
<gene>
    <name evidence="7" type="ORF">GCM10009839_62150</name>
</gene>
<sequence>MTAESAAAAFIRILREEGVTRVFGNPGTTELPFLEALQSAPDLEFVLGVHEGSVVAMADGYARATGRPAFVSLHIAAGLANGLVGLLNASRSRTPLVVTAGQQDQRHLAADPMLSGDLIGLARAAVKQTFDVRRPSDLPVMLRRAFAAAVTPPAGPVFLSVPMDVLADPEPVPVPDRSTVAAPGPAAGLPRLAELLRAARRPALVAGDGVGRDGAVAELVAVAEAVGAVVYQQPMYDGVNFPGSHPLYAGMLGATASALREALDPYDTVLIVGTHAFMPHHYTAGPLVPEHCRILQLDPDPAEIGRNFGVAYGTVGAVRPSLAELGRLLAGNVSEAEAEAEADAKAVAGRIADAKAVASRIAEAAAVAAATRARVDADARARYGPAPLDPLAAAHAVAAGLPADAVVLEEAITTGLKLRQVLSLDLPKSYVHTVGGGLGSGIGAAIGSRLGDPSRPVVAVLGDGCALFGLQGLWSASHHEVPVTFVVMNNGEYRTLKDTLDSWNSVATASGRYIGLDLAPPHLDFTRVAEFFGIQAARAESAEHLIDLVAKAAAGDQPFLIDVPITGHASAPRVPED</sequence>
<evidence type="ECO:0000313" key="8">
    <source>
        <dbReference type="Proteomes" id="UP001500751"/>
    </source>
</evidence>
<dbReference type="PANTHER" id="PTHR18968">
    <property type="entry name" value="THIAMINE PYROPHOSPHATE ENZYMES"/>
    <property type="match status" value="1"/>
</dbReference>
<dbReference type="Pfam" id="PF02775">
    <property type="entry name" value="TPP_enzyme_C"/>
    <property type="match status" value="1"/>
</dbReference>
<evidence type="ECO:0000259" key="6">
    <source>
        <dbReference type="Pfam" id="PF02776"/>
    </source>
</evidence>
<feature type="domain" description="Thiamine pyrophosphate enzyme central" evidence="4">
    <location>
        <begin position="191"/>
        <end position="325"/>
    </location>
</feature>
<dbReference type="CDD" id="cd02002">
    <property type="entry name" value="TPP_BFDC"/>
    <property type="match status" value="1"/>
</dbReference>
<feature type="domain" description="Thiamine pyrophosphate enzyme N-terminal TPP-binding" evidence="6">
    <location>
        <begin position="6"/>
        <end position="109"/>
    </location>
</feature>
<name>A0ABN2V124_9ACTN</name>
<keyword evidence="2 3" id="KW-0786">Thiamine pyrophosphate</keyword>
<dbReference type="Pfam" id="PF00205">
    <property type="entry name" value="TPP_enzyme_M"/>
    <property type="match status" value="1"/>
</dbReference>
<dbReference type="InterPro" id="IPR045229">
    <property type="entry name" value="TPP_enz"/>
</dbReference>
<dbReference type="Proteomes" id="UP001500751">
    <property type="component" value="Unassembled WGS sequence"/>
</dbReference>
<dbReference type="PANTHER" id="PTHR18968:SF133">
    <property type="entry name" value="BENZOYLFORMATE DECARBOXYLASE"/>
    <property type="match status" value="1"/>
</dbReference>
<dbReference type="InterPro" id="IPR029061">
    <property type="entry name" value="THDP-binding"/>
</dbReference>
<dbReference type="InterPro" id="IPR012001">
    <property type="entry name" value="Thiamin_PyroP_enz_TPP-bd_dom"/>
</dbReference>
<dbReference type="Pfam" id="PF02776">
    <property type="entry name" value="TPP_enzyme_N"/>
    <property type="match status" value="1"/>
</dbReference>
<reference evidence="7 8" key="1">
    <citation type="journal article" date="2019" name="Int. J. Syst. Evol. Microbiol.">
        <title>The Global Catalogue of Microorganisms (GCM) 10K type strain sequencing project: providing services to taxonomists for standard genome sequencing and annotation.</title>
        <authorList>
            <consortium name="The Broad Institute Genomics Platform"/>
            <consortium name="The Broad Institute Genome Sequencing Center for Infectious Disease"/>
            <person name="Wu L."/>
            <person name="Ma J."/>
        </authorList>
    </citation>
    <scope>NUCLEOTIDE SEQUENCE [LARGE SCALE GENOMIC DNA]</scope>
    <source>
        <strain evidence="7 8">JCM 16014</strain>
    </source>
</reference>
<keyword evidence="8" id="KW-1185">Reference proteome</keyword>
<feature type="domain" description="Thiamine pyrophosphate enzyme TPP-binding" evidence="5">
    <location>
        <begin position="420"/>
        <end position="563"/>
    </location>
</feature>
<evidence type="ECO:0000256" key="1">
    <source>
        <dbReference type="ARBA" id="ARBA00007812"/>
    </source>
</evidence>
<dbReference type="InterPro" id="IPR000399">
    <property type="entry name" value="TPP-bd_CS"/>
</dbReference>
<dbReference type="CDD" id="cd07035">
    <property type="entry name" value="TPP_PYR_POX_like"/>
    <property type="match status" value="1"/>
</dbReference>
<proteinExistence type="inferred from homology"/>
<dbReference type="SUPFAM" id="SSF52518">
    <property type="entry name" value="Thiamin diphosphate-binding fold (THDP-binding)"/>
    <property type="match status" value="2"/>
</dbReference>